<gene>
    <name evidence="4" type="ORF">H8R94_08915</name>
</gene>
<name>A0ABR7GGZ1_9FIRM</name>
<dbReference type="PANTHER" id="PTHR43479">
    <property type="entry name" value="ACREF/ENVCD OPERON REPRESSOR-RELATED"/>
    <property type="match status" value="1"/>
</dbReference>
<dbReference type="Pfam" id="PF14278">
    <property type="entry name" value="TetR_C_8"/>
    <property type="match status" value="1"/>
</dbReference>
<dbReference type="Gene3D" id="1.10.357.10">
    <property type="entry name" value="Tetracycline Repressor, domain 2"/>
    <property type="match status" value="1"/>
</dbReference>
<evidence type="ECO:0000313" key="4">
    <source>
        <dbReference type="EMBL" id="MBC5686717.1"/>
    </source>
</evidence>
<feature type="DNA-binding region" description="H-T-H motif" evidence="2">
    <location>
        <begin position="33"/>
        <end position="52"/>
    </location>
</feature>
<feature type="domain" description="HTH tetR-type" evidence="3">
    <location>
        <begin position="10"/>
        <end position="70"/>
    </location>
</feature>
<dbReference type="EMBL" id="JACOPG010000003">
    <property type="protein sequence ID" value="MBC5686717.1"/>
    <property type="molecule type" value="Genomic_DNA"/>
</dbReference>
<dbReference type="InterPro" id="IPR001647">
    <property type="entry name" value="HTH_TetR"/>
</dbReference>
<evidence type="ECO:0000313" key="5">
    <source>
        <dbReference type="Proteomes" id="UP000643810"/>
    </source>
</evidence>
<evidence type="ECO:0000256" key="1">
    <source>
        <dbReference type="ARBA" id="ARBA00023125"/>
    </source>
</evidence>
<dbReference type="InterPro" id="IPR009057">
    <property type="entry name" value="Homeodomain-like_sf"/>
</dbReference>
<reference evidence="4 5" key="1">
    <citation type="submission" date="2020-08" db="EMBL/GenBank/DDBJ databases">
        <title>Genome public.</title>
        <authorList>
            <person name="Liu C."/>
            <person name="Sun Q."/>
        </authorList>
    </citation>
    <scope>NUCLEOTIDE SEQUENCE [LARGE SCALE GENOMIC DNA]</scope>
    <source>
        <strain evidence="4 5">NSJ-9</strain>
    </source>
</reference>
<organism evidence="4 5">
    <name type="scientific">Roseburia lenta</name>
    <dbReference type="NCBI Taxonomy" id="2763061"/>
    <lineage>
        <taxon>Bacteria</taxon>
        <taxon>Bacillati</taxon>
        <taxon>Bacillota</taxon>
        <taxon>Clostridia</taxon>
        <taxon>Lachnospirales</taxon>
        <taxon>Lachnospiraceae</taxon>
        <taxon>Roseburia</taxon>
    </lineage>
</organism>
<sequence>MNTKNNRKFQETDAHICATFLDLLDTHDFDNISISLLCQKAGITRATFYSHFGDMNHFFDAVAQRLFLELRDEDCANFRKMDSQGELHHASILSLFEHILKYRSFYQVYITRVSQLPFLSVVATFEHTDGIHQYAVRHGITSARQANYCATFYYTGLTAMIRMWLEDGCPETPEEMYQLMLFQAKANKNIF</sequence>
<evidence type="ECO:0000256" key="2">
    <source>
        <dbReference type="PROSITE-ProRule" id="PRU00335"/>
    </source>
</evidence>
<comment type="caution">
    <text evidence="4">The sequence shown here is derived from an EMBL/GenBank/DDBJ whole genome shotgun (WGS) entry which is preliminary data.</text>
</comment>
<keyword evidence="1 2" id="KW-0238">DNA-binding</keyword>
<dbReference type="Proteomes" id="UP000643810">
    <property type="component" value="Unassembled WGS sequence"/>
</dbReference>
<dbReference type="Pfam" id="PF00440">
    <property type="entry name" value="TetR_N"/>
    <property type="match status" value="1"/>
</dbReference>
<keyword evidence="5" id="KW-1185">Reference proteome</keyword>
<protein>
    <submittedName>
        <fullName evidence="4">TetR/AcrR family transcriptional regulator</fullName>
    </submittedName>
</protein>
<proteinExistence type="predicted"/>
<evidence type="ECO:0000259" key="3">
    <source>
        <dbReference type="PROSITE" id="PS50977"/>
    </source>
</evidence>
<dbReference type="PANTHER" id="PTHR43479:SF7">
    <property type="entry name" value="TETR-FAMILY TRANSCRIPTIONAL REGULATOR"/>
    <property type="match status" value="1"/>
</dbReference>
<dbReference type="PROSITE" id="PS50977">
    <property type="entry name" value="HTH_TETR_2"/>
    <property type="match status" value="1"/>
</dbReference>
<dbReference type="InterPro" id="IPR050624">
    <property type="entry name" value="HTH-type_Tx_Regulator"/>
</dbReference>
<dbReference type="SUPFAM" id="SSF46689">
    <property type="entry name" value="Homeodomain-like"/>
    <property type="match status" value="1"/>
</dbReference>
<dbReference type="InterPro" id="IPR039532">
    <property type="entry name" value="TetR_C_Firmicutes"/>
</dbReference>
<dbReference type="RefSeq" id="WP_118281619.1">
    <property type="nucleotide sequence ID" value="NZ_JACOPG010000003.1"/>
</dbReference>
<accession>A0ABR7GGZ1</accession>